<reference evidence="1 2" key="1">
    <citation type="journal article" date="2023" name="Int. J. Syst. Evol. Microbiol.">
        <title>Lactiplantibacillus brownii sp. nov., a novel psychrotolerant species isolated from sauerkraut.</title>
        <authorList>
            <person name="Heng Y.C."/>
            <person name="Silvaraju S."/>
            <person name="Lee J.K.Y."/>
            <person name="Kittelmann S."/>
        </authorList>
    </citation>
    <scope>NUCLEOTIDE SEQUENCE [LARGE SCALE GENOMIC DNA]</scope>
    <source>
        <strain evidence="1 2">WILCCON 0030</strain>
    </source>
</reference>
<accession>A0ABU1A750</accession>
<dbReference type="EMBL" id="JAVCWF010000001">
    <property type="protein sequence ID" value="MDQ7936761.1"/>
    <property type="molecule type" value="Genomic_DNA"/>
</dbReference>
<gene>
    <name evidence="1" type="ORF">RA086_03755</name>
</gene>
<proteinExistence type="predicted"/>
<dbReference type="Proteomes" id="UP001227831">
    <property type="component" value="Unassembled WGS sequence"/>
</dbReference>
<sequence length="191" mass="21837">MLNSIVTEGASEHAIMDILLENDLLVFSSDTLIENSAGEVIHEGLNAKAYSNEFLSHAFQDDITVHVVMDDPKRQLKLKKYSNQISVVKCYITREEIEAIHLHYNEAWSSQYSQYKQKSSGKFAKPSAFFKAATPEGLGIKTIKKYEYVYRMWSSNPSRLVAAIYAVQTEMKHKKSLRGYPNLYYLADLIK</sequence>
<evidence type="ECO:0000313" key="1">
    <source>
        <dbReference type="EMBL" id="MDQ7936761.1"/>
    </source>
</evidence>
<comment type="caution">
    <text evidence="1">The sequence shown here is derived from an EMBL/GenBank/DDBJ whole genome shotgun (WGS) entry which is preliminary data.</text>
</comment>
<organism evidence="1 2">
    <name type="scientific">Lactiplantibacillus brownii</name>
    <dbReference type="NCBI Taxonomy" id="3069269"/>
    <lineage>
        <taxon>Bacteria</taxon>
        <taxon>Bacillati</taxon>
        <taxon>Bacillota</taxon>
        <taxon>Bacilli</taxon>
        <taxon>Lactobacillales</taxon>
        <taxon>Lactobacillaceae</taxon>
        <taxon>Lactiplantibacillus</taxon>
    </lineage>
</organism>
<dbReference type="RefSeq" id="WP_308702573.1">
    <property type="nucleotide sequence ID" value="NZ_AP027463.1"/>
</dbReference>
<evidence type="ECO:0000313" key="2">
    <source>
        <dbReference type="Proteomes" id="UP001227831"/>
    </source>
</evidence>
<protein>
    <submittedName>
        <fullName evidence="1">Uncharacterized protein</fullName>
    </submittedName>
</protein>
<keyword evidence="2" id="KW-1185">Reference proteome</keyword>
<name>A0ABU1A750_9LACO</name>